<dbReference type="WBParaSite" id="TTAC_0001024001-mRNA-1">
    <property type="protein sequence ID" value="TTAC_0001024001-mRNA-1"/>
    <property type="gene ID" value="TTAC_0001024001"/>
</dbReference>
<gene>
    <name evidence="12" type="ORF">TTAC_LOCUS10225</name>
</gene>
<accession>A0A0R3X9L5</accession>
<evidence type="ECO:0000256" key="5">
    <source>
        <dbReference type="ARBA" id="ARBA00022692"/>
    </source>
</evidence>
<name>A0A0R3X9L5_HYDTA</name>
<keyword evidence="3" id="KW-0444">Lipid biosynthesis</keyword>
<organism evidence="14">
    <name type="scientific">Hydatigena taeniaeformis</name>
    <name type="common">Feline tapeworm</name>
    <name type="synonym">Taenia taeniaeformis</name>
    <dbReference type="NCBI Taxonomy" id="6205"/>
    <lineage>
        <taxon>Eukaryota</taxon>
        <taxon>Metazoa</taxon>
        <taxon>Spiralia</taxon>
        <taxon>Lophotrochozoa</taxon>
        <taxon>Platyhelminthes</taxon>
        <taxon>Cestoda</taxon>
        <taxon>Eucestoda</taxon>
        <taxon>Cyclophyllidea</taxon>
        <taxon>Taeniidae</taxon>
        <taxon>Hydatigera</taxon>
    </lineage>
</organism>
<dbReference type="PANTHER" id="PTHR12317:SF79">
    <property type="entry name" value="ACYLTRANSFERASE"/>
    <property type="match status" value="1"/>
</dbReference>
<dbReference type="EMBL" id="UYWX01021444">
    <property type="protein sequence ID" value="VDM35205.1"/>
    <property type="molecule type" value="Genomic_DNA"/>
</dbReference>
<evidence type="ECO:0000256" key="1">
    <source>
        <dbReference type="ARBA" id="ARBA00004477"/>
    </source>
</evidence>
<keyword evidence="7 11" id="KW-1133">Transmembrane helix</keyword>
<evidence type="ECO:0000256" key="6">
    <source>
        <dbReference type="ARBA" id="ARBA00022824"/>
    </source>
</evidence>
<dbReference type="GO" id="GO:0004144">
    <property type="term" value="F:diacylglycerol O-acyltransferase activity"/>
    <property type="evidence" value="ECO:0007669"/>
    <property type="project" value="TreeGrafter"/>
</dbReference>
<dbReference type="CDD" id="cd07987">
    <property type="entry name" value="LPLAT_MGAT-like"/>
    <property type="match status" value="1"/>
</dbReference>
<evidence type="ECO:0000256" key="8">
    <source>
        <dbReference type="ARBA" id="ARBA00023098"/>
    </source>
</evidence>
<comment type="caution">
    <text evidence="11">Lacks conserved residue(s) required for the propagation of feature annotation.</text>
</comment>
<evidence type="ECO:0000256" key="11">
    <source>
        <dbReference type="RuleBase" id="RU367023"/>
    </source>
</evidence>
<keyword evidence="8" id="KW-0443">Lipid metabolism</keyword>
<evidence type="ECO:0000313" key="13">
    <source>
        <dbReference type="Proteomes" id="UP000274429"/>
    </source>
</evidence>
<dbReference type="GO" id="GO:0019432">
    <property type="term" value="P:triglyceride biosynthetic process"/>
    <property type="evidence" value="ECO:0007669"/>
    <property type="project" value="TreeGrafter"/>
</dbReference>
<comment type="similarity">
    <text evidence="2 11">Belongs to the diacylglycerol acyltransferase family.</text>
</comment>
<feature type="transmembrane region" description="Helical" evidence="11">
    <location>
        <begin position="20"/>
        <end position="40"/>
    </location>
</feature>
<proteinExistence type="inferred from homology"/>
<dbReference type="OrthoDB" id="264532at2759"/>
<dbReference type="InterPro" id="IPR007130">
    <property type="entry name" value="DAGAT"/>
</dbReference>
<keyword evidence="10" id="KW-0012">Acyltransferase</keyword>
<keyword evidence="9 11" id="KW-0472">Membrane</keyword>
<evidence type="ECO:0000256" key="10">
    <source>
        <dbReference type="ARBA" id="ARBA00023315"/>
    </source>
</evidence>
<dbReference type="PANTHER" id="PTHR12317">
    <property type="entry name" value="DIACYLGLYCEROL O-ACYLTRANSFERASE"/>
    <property type="match status" value="1"/>
</dbReference>
<evidence type="ECO:0000256" key="4">
    <source>
        <dbReference type="ARBA" id="ARBA00022679"/>
    </source>
</evidence>
<dbReference type="Pfam" id="PF03982">
    <property type="entry name" value="DAGAT"/>
    <property type="match status" value="2"/>
</dbReference>
<keyword evidence="4 11" id="KW-0808">Transferase</keyword>
<evidence type="ECO:0000313" key="12">
    <source>
        <dbReference type="EMBL" id="VDM35205.1"/>
    </source>
</evidence>
<evidence type="ECO:0000256" key="7">
    <source>
        <dbReference type="ARBA" id="ARBA00022989"/>
    </source>
</evidence>
<protein>
    <recommendedName>
        <fullName evidence="11">Acyltransferase</fullName>
        <ecNumber evidence="11">2.3.1.-</ecNumber>
    </recommendedName>
</protein>
<dbReference type="AlphaFoldDB" id="A0A0R3X9L5"/>
<evidence type="ECO:0000256" key="9">
    <source>
        <dbReference type="ARBA" id="ARBA00023136"/>
    </source>
</evidence>
<keyword evidence="6 11" id="KW-0256">Endoplasmic reticulum</keyword>
<dbReference type="GO" id="GO:0005789">
    <property type="term" value="C:endoplasmic reticulum membrane"/>
    <property type="evidence" value="ECO:0007669"/>
    <property type="project" value="UniProtKB-SubCell"/>
</dbReference>
<sequence length="368" mass="42767">MAKEMRWYDHSVFYRFRAQVFVFMFGCSVTILPILCLVYYTRQFIYPLFRMTFGNAIDDAQSRYCFLSILLYTIYWIWDIETPYRGGRRIMWIKELALWKWMAQYFPARLVASRELQKWASEQGQTVNEKDTVVRLPTSVNYLLGYHPHGPLAAGMLMTCGFDALNFSKFFPDIKPHMATLNVHYKVPFFREFALLAGGVSVNQESLTYLLDRELTGKTGNLVAVSVGGAIEALESRPGQYVLMFSRRRGFFRMALRTGAYLVPSIGFGETSMYNQVANSTGSALRKLQDWFTRTFTLAPPLFYSTCIIPYRKPLTVVVGRPIVCKRTPHPTEGEIDNLREEYKEELRAMFNKYRPIYDPTAEDIRFF</sequence>
<evidence type="ECO:0000256" key="2">
    <source>
        <dbReference type="ARBA" id="ARBA00005420"/>
    </source>
</evidence>
<dbReference type="EC" id="2.3.1.-" evidence="11"/>
<evidence type="ECO:0000313" key="14">
    <source>
        <dbReference type="WBParaSite" id="TTAC_0001024001-mRNA-1"/>
    </source>
</evidence>
<keyword evidence="13" id="KW-1185">Reference proteome</keyword>
<dbReference type="STRING" id="6205.A0A0R3X9L5"/>
<comment type="subcellular location">
    <subcellularLocation>
        <location evidence="1 11">Endoplasmic reticulum membrane</location>
        <topology evidence="1 11">Multi-pass membrane protein</topology>
    </subcellularLocation>
</comment>
<keyword evidence="5 11" id="KW-0812">Transmembrane</keyword>
<reference evidence="14" key="1">
    <citation type="submission" date="2017-02" db="UniProtKB">
        <authorList>
            <consortium name="WormBaseParasite"/>
        </authorList>
    </citation>
    <scope>IDENTIFICATION</scope>
</reference>
<dbReference type="Proteomes" id="UP000274429">
    <property type="component" value="Unassembled WGS sequence"/>
</dbReference>
<reference evidence="12 13" key="2">
    <citation type="submission" date="2018-11" db="EMBL/GenBank/DDBJ databases">
        <authorList>
            <consortium name="Pathogen Informatics"/>
        </authorList>
    </citation>
    <scope>NUCLEOTIDE SEQUENCE [LARGE SCALE GENOMIC DNA]</scope>
</reference>
<evidence type="ECO:0000256" key="3">
    <source>
        <dbReference type="ARBA" id="ARBA00022516"/>
    </source>
</evidence>